<gene>
    <name evidence="1" type="ORF">B1A_09175</name>
</gene>
<dbReference type="SUPFAM" id="SSF53335">
    <property type="entry name" value="S-adenosyl-L-methionine-dependent methyltransferases"/>
    <property type="match status" value="1"/>
</dbReference>
<name>T1B459_9ZZZZ</name>
<protein>
    <submittedName>
        <fullName evidence="1">Methyltransferase type 12</fullName>
    </submittedName>
</protein>
<reference evidence="1" key="1">
    <citation type="submission" date="2013-08" db="EMBL/GenBank/DDBJ databases">
        <authorList>
            <person name="Mendez C."/>
            <person name="Richter M."/>
            <person name="Ferrer M."/>
            <person name="Sanchez J."/>
        </authorList>
    </citation>
    <scope>NUCLEOTIDE SEQUENCE</scope>
</reference>
<sequence length="98" mass="11390">EPFDLVICYDVLQYLGPREAASALANLARLCRGILYFSALTRDDWRNSCDRSRTDPNVHLREGEWYRSRLRRAFREVGAGFWLRRGAPLTLWELESAG</sequence>
<keyword evidence="1" id="KW-0808">Transferase</keyword>
<keyword evidence="1" id="KW-0489">Methyltransferase</keyword>
<accession>T1B459</accession>
<evidence type="ECO:0000313" key="1">
    <source>
        <dbReference type="EMBL" id="EQD63353.1"/>
    </source>
</evidence>
<dbReference type="GO" id="GO:0032259">
    <property type="term" value="P:methylation"/>
    <property type="evidence" value="ECO:0007669"/>
    <property type="project" value="UniProtKB-KW"/>
</dbReference>
<dbReference type="Gene3D" id="3.40.50.150">
    <property type="entry name" value="Vaccinia Virus protein VP39"/>
    <property type="match status" value="1"/>
</dbReference>
<comment type="caution">
    <text evidence="1">The sequence shown here is derived from an EMBL/GenBank/DDBJ whole genome shotgun (WGS) entry which is preliminary data.</text>
</comment>
<proteinExistence type="predicted"/>
<feature type="non-terminal residue" evidence="1">
    <location>
        <position position="1"/>
    </location>
</feature>
<reference evidence="1" key="2">
    <citation type="journal article" date="2014" name="ISME J.">
        <title>Microbial stratification in low pH oxic and suboxic macroscopic growths along an acid mine drainage.</title>
        <authorList>
            <person name="Mendez-Garcia C."/>
            <person name="Mesa V."/>
            <person name="Sprenger R.R."/>
            <person name="Richter M."/>
            <person name="Diez M.S."/>
            <person name="Solano J."/>
            <person name="Bargiela R."/>
            <person name="Golyshina O.V."/>
            <person name="Manteca A."/>
            <person name="Ramos J.L."/>
            <person name="Gallego J.R."/>
            <person name="Llorente I."/>
            <person name="Martins Dos Santos V.A."/>
            <person name="Jensen O.N."/>
            <person name="Pelaez A.I."/>
            <person name="Sanchez J."/>
            <person name="Ferrer M."/>
        </authorList>
    </citation>
    <scope>NUCLEOTIDE SEQUENCE</scope>
</reference>
<dbReference type="GO" id="GO:0008168">
    <property type="term" value="F:methyltransferase activity"/>
    <property type="evidence" value="ECO:0007669"/>
    <property type="project" value="UniProtKB-KW"/>
</dbReference>
<dbReference type="EMBL" id="AUZX01006534">
    <property type="protein sequence ID" value="EQD63353.1"/>
    <property type="molecule type" value="Genomic_DNA"/>
</dbReference>
<dbReference type="InterPro" id="IPR029063">
    <property type="entry name" value="SAM-dependent_MTases_sf"/>
</dbReference>
<dbReference type="AlphaFoldDB" id="T1B459"/>
<organism evidence="1">
    <name type="scientific">mine drainage metagenome</name>
    <dbReference type="NCBI Taxonomy" id="410659"/>
    <lineage>
        <taxon>unclassified sequences</taxon>
        <taxon>metagenomes</taxon>
        <taxon>ecological metagenomes</taxon>
    </lineage>
</organism>